<organism evidence="1 2">
    <name type="scientific">Agromyces salentinus</name>
    <dbReference type="NCBI Taxonomy" id="269421"/>
    <lineage>
        <taxon>Bacteria</taxon>
        <taxon>Bacillati</taxon>
        <taxon>Actinomycetota</taxon>
        <taxon>Actinomycetes</taxon>
        <taxon>Micrococcales</taxon>
        <taxon>Microbacteriaceae</taxon>
        <taxon>Agromyces</taxon>
    </lineage>
</organism>
<keyword evidence="2" id="KW-1185">Reference proteome</keyword>
<protein>
    <submittedName>
        <fullName evidence="1">Extracellular solute-binding protein</fullName>
    </submittedName>
</protein>
<proteinExistence type="predicted"/>
<reference evidence="1 2" key="1">
    <citation type="journal article" date="2019" name="Int. J. Syst. Evol. Microbiol.">
        <title>The Global Catalogue of Microorganisms (GCM) 10K type strain sequencing project: providing services to taxonomists for standard genome sequencing and annotation.</title>
        <authorList>
            <consortium name="The Broad Institute Genomics Platform"/>
            <consortium name="The Broad Institute Genome Sequencing Center for Infectious Disease"/>
            <person name="Wu L."/>
            <person name="Ma J."/>
        </authorList>
    </citation>
    <scope>NUCLEOTIDE SEQUENCE [LARGE SCALE GENOMIC DNA]</scope>
    <source>
        <strain evidence="1 2">JCM 14323</strain>
    </source>
</reference>
<gene>
    <name evidence="1" type="ORF">GCM10009750_03540</name>
</gene>
<dbReference type="EMBL" id="BAAANK010000001">
    <property type="protein sequence ID" value="GAA1824107.1"/>
    <property type="molecule type" value="Genomic_DNA"/>
</dbReference>
<evidence type="ECO:0000313" key="1">
    <source>
        <dbReference type="EMBL" id="GAA1824107.1"/>
    </source>
</evidence>
<comment type="caution">
    <text evidence="1">The sequence shown here is derived from an EMBL/GenBank/DDBJ whole genome shotgun (WGS) entry which is preliminary data.</text>
</comment>
<evidence type="ECO:0000313" key="2">
    <source>
        <dbReference type="Proteomes" id="UP001501746"/>
    </source>
</evidence>
<dbReference type="SUPFAM" id="SSF53850">
    <property type="entry name" value="Periplasmic binding protein-like II"/>
    <property type="match status" value="1"/>
</dbReference>
<sequence>MTGYRGLTWDHPRGRHALEAAAAATADAAGRPLIEWGVHSLEGFESAPIGELAERYDVIVLDHPHLGDALAAGVLRPIDELFPAELVDRLRRDTVGPSAASYTVDGALWALPLDAATQVSVRLPEVLDAAPATWREVAALAEGGDVPVALSLAGPHALLSLLSVCAAFGAEPATTPGHGLVDARNGAAALELLADLARRAPAGSARLNPIDLLERMRRVRDIAFVPLVYGYVNYASGPGALVFGDAPAQVAGGRPGSTIGGTGIAITVRSTPDRALLDHLARLFDPAVQAGFIPEHDGQPSLRSAWTNDVVNAASGDFYRGTLTTIEHASVRPRVPGYTAFQSAASAMLRDAMLADRTSLTRRAALEVVDAVNTRFDALASLSLTERSHA</sequence>
<name>A0ABN2MFQ6_9MICO</name>
<dbReference type="RefSeq" id="WP_157425866.1">
    <property type="nucleotide sequence ID" value="NZ_BAAANK010000001.1"/>
</dbReference>
<dbReference type="Gene3D" id="3.40.190.10">
    <property type="entry name" value="Periplasmic binding protein-like II"/>
    <property type="match status" value="2"/>
</dbReference>
<accession>A0ABN2MFQ6</accession>
<dbReference type="Proteomes" id="UP001501746">
    <property type="component" value="Unassembled WGS sequence"/>
</dbReference>